<sequence>MAEDLAEGIARAAEMLQAKDVKEVIVDAVLRAKRSGETRTFVETAPIGGETKYQFTWAGIPGKKLMFYRLEDALMYAHSKGLVRVRDDELVRLFSSHRNSVVSLFAYKDASQRKAVEWELKRGFVEGQFRTEAAN</sequence>
<proteinExistence type="predicted"/>
<evidence type="ECO:0000313" key="1">
    <source>
        <dbReference type="EMBL" id="CAD8380089.1"/>
    </source>
</evidence>
<dbReference type="AlphaFoldDB" id="A0A7S0FTF1"/>
<accession>A0A7S0FTF1</accession>
<gene>
    <name evidence="1" type="ORF">MPOL1434_LOCUS10850</name>
</gene>
<protein>
    <submittedName>
        <fullName evidence="1">Uncharacterized protein</fullName>
    </submittedName>
</protein>
<reference evidence="1" key="1">
    <citation type="submission" date="2021-01" db="EMBL/GenBank/DDBJ databases">
        <authorList>
            <person name="Corre E."/>
            <person name="Pelletier E."/>
            <person name="Niang G."/>
            <person name="Scheremetjew M."/>
            <person name="Finn R."/>
            <person name="Kale V."/>
            <person name="Holt S."/>
            <person name="Cochrane G."/>
            <person name="Meng A."/>
            <person name="Brown T."/>
            <person name="Cohen L."/>
        </authorList>
    </citation>
    <scope>NUCLEOTIDE SEQUENCE</scope>
    <source>
        <strain evidence="1">CCMP3303</strain>
    </source>
</reference>
<name>A0A7S0FTF1_9STRA</name>
<organism evidence="1">
    <name type="scientific">Minutocellus polymorphus</name>
    <dbReference type="NCBI Taxonomy" id="265543"/>
    <lineage>
        <taxon>Eukaryota</taxon>
        <taxon>Sar</taxon>
        <taxon>Stramenopiles</taxon>
        <taxon>Ochrophyta</taxon>
        <taxon>Bacillariophyta</taxon>
        <taxon>Mediophyceae</taxon>
        <taxon>Cymatosirophycidae</taxon>
        <taxon>Cymatosirales</taxon>
        <taxon>Cymatosiraceae</taxon>
        <taxon>Minutocellus</taxon>
    </lineage>
</organism>
<dbReference type="EMBL" id="HBEJ01018641">
    <property type="protein sequence ID" value="CAD8380089.1"/>
    <property type="molecule type" value="Transcribed_RNA"/>
</dbReference>